<accession>A0A515EJC5</accession>
<dbReference type="NCBIfam" id="TIGR00738">
    <property type="entry name" value="rrf2_super"/>
    <property type="match status" value="1"/>
</dbReference>
<keyword evidence="1" id="KW-0238">DNA-binding</keyword>
<dbReference type="GO" id="GO:0003700">
    <property type="term" value="F:DNA-binding transcription factor activity"/>
    <property type="evidence" value="ECO:0007669"/>
    <property type="project" value="TreeGrafter"/>
</dbReference>
<dbReference type="KEGG" id="rhg:EXZ61_00480"/>
<dbReference type="EMBL" id="CP036282">
    <property type="protein sequence ID" value="QDL52771.1"/>
    <property type="molecule type" value="Genomic_DNA"/>
</dbReference>
<protein>
    <submittedName>
        <fullName evidence="2">Rrf2 family transcriptional regulator</fullName>
    </submittedName>
</protein>
<evidence type="ECO:0000313" key="2">
    <source>
        <dbReference type="EMBL" id="QDL52771.1"/>
    </source>
</evidence>
<gene>
    <name evidence="2" type="ORF">EXZ61_00480</name>
</gene>
<dbReference type="GO" id="GO:0005829">
    <property type="term" value="C:cytosol"/>
    <property type="evidence" value="ECO:0007669"/>
    <property type="project" value="TreeGrafter"/>
</dbReference>
<dbReference type="AlphaFoldDB" id="A0A515EJC5"/>
<evidence type="ECO:0000313" key="3">
    <source>
        <dbReference type="Proteomes" id="UP000317365"/>
    </source>
</evidence>
<name>A0A515EJC5_9BURK</name>
<dbReference type="InterPro" id="IPR000944">
    <property type="entry name" value="Tscrpt_reg_Rrf2"/>
</dbReference>
<dbReference type="Gene3D" id="1.10.10.10">
    <property type="entry name" value="Winged helix-like DNA-binding domain superfamily/Winged helix DNA-binding domain"/>
    <property type="match status" value="1"/>
</dbReference>
<sequence length="178" mass="19788">MRLSTRGRFAITAMIDLALRESAHPVPLVDIALRHRISLSYLEQVFAKLRQHSLVESTRGPGGGYTLGFRRDAITVADIIVAIEDDSEERVGLSSRDSSQSAHDMTQGLWDSLQETVLAHMRTITLRSLAQEQRAKGFQVAERVSSKKGVFKKPKPEVMRINAPNSVFALGQMFPARS</sequence>
<dbReference type="InterPro" id="IPR030489">
    <property type="entry name" value="TR_Rrf2-type_CS"/>
</dbReference>
<dbReference type="PANTHER" id="PTHR33221">
    <property type="entry name" value="WINGED HELIX-TURN-HELIX TRANSCRIPTIONAL REGULATOR, RRF2 FAMILY"/>
    <property type="match status" value="1"/>
</dbReference>
<dbReference type="GO" id="GO:0003677">
    <property type="term" value="F:DNA binding"/>
    <property type="evidence" value="ECO:0007669"/>
    <property type="project" value="UniProtKB-KW"/>
</dbReference>
<reference evidence="3" key="2">
    <citation type="journal article" date="2020" name="Int. J. Syst. Evol. Microbiol.">
        <title>Genomic insights into a novel species Rhodoferax aquaticus sp. nov., isolated from freshwater.</title>
        <authorList>
            <person name="Li T."/>
            <person name="Zhuo Y."/>
            <person name="Jin C.Z."/>
            <person name="Wu X."/>
            <person name="Ko S.R."/>
            <person name="Jin F.J."/>
            <person name="Ahn C.Y."/>
            <person name="Oh H.M."/>
            <person name="Lee H.G."/>
            <person name="Jin L."/>
        </authorList>
    </citation>
    <scope>NUCLEOTIDE SEQUENCE [LARGE SCALE GENOMIC DNA]</scope>
    <source>
        <strain evidence="3">Gr-4</strain>
    </source>
</reference>
<keyword evidence="3" id="KW-1185">Reference proteome</keyword>
<dbReference type="PANTHER" id="PTHR33221:SF5">
    <property type="entry name" value="HTH-TYPE TRANSCRIPTIONAL REGULATOR ISCR"/>
    <property type="match status" value="1"/>
</dbReference>
<organism evidence="2 3">
    <name type="scientific">Rhodoferax aquaticus</name>
    <dbReference type="NCBI Taxonomy" id="2527691"/>
    <lineage>
        <taxon>Bacteria</taxon>
        <taxon>Pseudomonadati</taxon>
        <taxon>Pseudomonadota</taxon>
        <taxon>Betaproteobacteria</taxon>
        <taxon>Burkholderiales</taxon>
        <taxon>Comamonadaceae</taxon>
        <taxon>Rhodoferax</taxon>
    </lineage>
</organism>
<proteinExistence type="predicted"/>
<dbReference type="RefSeq" id="WP_142808223.1">
    <property type="nucleotide sequence ID" value="NZ_CP036282.1"/>
</dbReference>
<dbReference type="InterPro" id="IPR036390">
    <property type="entry name" value="WH_DNA-bd_sf"/>
</dbReference>
<dbReference type="SUPFAM" id="SSF46785">
    <property type="entry name" value="Winged helix' DNA-binding domain"/>
    <property type="match status" value="1"/>
</dbReference>
<dbReference type="Proteomes" id="UP000317365">
    <property type="component" value="Chromosome"/>
</dbReference>
<evidence type="ECO:0000256" key="1">
    <source>
        <dbReference type="ARBA" id="ARBA00023125"/>
    </source>
</evidence>
<dbReference type="InterPro" id="IPR036388">
    <property type="entry name" value="WH-like_DNA-bd_sf"/>
</dbReference>
<dbReference type="PROSITE" id="PS01332">
    <property type="entry name" value="HTH_RRF2_1"/>
    <property type="match status" value="1"/>
</dbReference>
<dbReference type="PROSITE" id="PS51197">
    <property type="entry name" value="HTH_RRF2_2"/>
    <property type="match status" value="1"/>
</dbReference>
<reference evidence="3" key="1">
    <citation type="submission" date="2019-02" db="EMBL/GenBank/DDBJ databases">
        <title>Complete genome sequence of Rhodoferax sp. Gr-4.</title>
        <authorList>
            <person name="Jin L."/>
        </authorList>
    </citation>
    <scope>NUCLEOTIDE SEQUENCE [LARGE SCALE GENOMIC DNA]</scope>
    <source>
        <strain evidence="3">Gr-4</strain>
    </source>
</reference>
<dbReference type="Pfam" id="PF02082">
    <property type="entry name" value="Rrf2"/>
    <property type="match status" value="1"/>
</dbReference>